<keyword evidence="5" id="KW-0547">Nucleotide-binding</keyword>
<proteinExistence type="predicted"/>
<feature type="transmembrane region" description="Helical" evidence="9">
    <location>
        <begin position="326"/>
        <end position="348"/>
    </location>
</feature>
<keyword evidence="4" id="KW-0808">Transferase</keyword>
<dbReference type="InterPro" id="IPR036890">
    <property type="entry name" value="HATPase_C_sf"/>
</dbReference>
<dbReference type="GO" id="GO:0046983">
    <property type="term" value="F:protein dimerization activity"/>
    <property type="evidence" value="ECO:0007669"/>
    <property type="project" value="InterPro"/>
</dbReference>
<dbReference type="Gene3D" id="3.30.565.10">
    <property type="entry name" value="Histidine kinase-like ATPase, C-terminal domain"/>
    <property type="match status" value="1"/>
</dbReference>
<feature type="transmembrane region" description="Helical" evidence="9">
    <location>
        <begin position="291"/>
        <end position="314"/>
    </location>
</feature>
<keyword evidence="3" id="KW-0597">Phosphoprotein</keyword>
<keyword evidence="9" id="KW-1133">Transmembrane helix</keyword>
<dbReference type="PANTHER" id="PTHR24421">
    <property type="entry name" value="NITRATE/NITRITE SENSOR PROTEIN NARX-RELATED"/>
    <property type="match status" value="1"/>
</dbReference>
<evidence type="ECO:0000256" key="3">
    <source>
        <dbReference type="ARBA" id="ARBA00022553"/>
    </source>
</evidence>
<dbReference type="PANTHER" id="PTHR24421:SF10">
    <property type="entry name" value="NITRATE_NITRITE SENSOR PROTEIN NARQ"/>
    <property type="match status" value="1"/>
</dbReference>
<organism evidence="11 12">
    <name type="scientific">Luteococcus japonicus</name>
    <dbReference type="NCBI Taxonomy" id="33984"/>
    <lineage>
        <taxon>Bacteria</taxon>
        <taxon>Bacillati</taxon>
        <taxon>Actinomycetota</taxon>
        <taxon>Actinomycetes</taxon>
        <taxon>Propionibacteriales</taxon>
        <taxon>Propionibacteriaceae</taxon>
        <taxon>Luteococcus</taxon>
    </lineage>
</organism>
<keyword evidence="6 11" id="KW-0418">Kinase</keyword>
<feature type="domain" description="Signal transduction histidine kinase subgroup 3 dimerisation and phosphoacceptor" evidence="10">
    <location>
        <begin position="377"/>
        <end position="439"/>
    </location>
</feature>
<dbReference type="SUPFAM" id="SSF55874">
    <property type="entry name" value="ATPase domain of HSP90 chaperone/DNA topoisomerase II/histidine kinase"/>
    <property type="match status" value="1"/>
</dbReference>
<evidence type="ECO:0000256" key="8">
    <source>
        <dbReference type="ARBA" id="ARBA00023012"/>
    </source>
</evidence>
<evidence type="ECO:0000259" key="10">
    <source>
        <dbReference type="Pfam" id="PF07730"/>
    </source>
</evidence>
<dbReference type="InterPro" id="IPR050482">
    <property type="entry name" value="Sensor_HK_TwoCompSys"/>
</dbReference>
<evidence type="ECO:0000256" key="9">
    <source>
        <dbReference type="SAM" id="Phobius"/>
    </source>
</evidence>
<comment type="caution">
    <text evidence="11">The sequence shown here is derived from an EMBL/GenBank/DDBJ whole genome shotgun (WGS) entry which is preliminary data.</text>
</comment>
<evidence type="ECO:0000256" key="1">
    <source>
        <dbReference type="ARBA" id="ARBA00000085"/>
    </source>
</evidence>
<evidence type="ECO:0000256" key="5">
    <source>
        <dbReference type="ARBA" id="ARBA00022741"/>
    </source>
</evidence>
<accession>A0A3N1ZXD1</accession>
<dbReference type="Gene3D" id="1.20.5.1930">
    <property type="match status" value="1"/>
</dbReference>
<dbReference type="CDD" id="cd16917">
    <property type="entry name" value="HATPase_UhpB-NarQ-NarX-like"/>
    <property type="match status" value="1"/>
</dbReference>
<dbReference type="GO" id="GO:0000155">
    <property type="term" value="F:phosphorelay sensor kinase activity"/>
    <property type="evidence" value="ECO:0007669"/>
    <property type="project" value="InterPro"/>
</dbReference>
<gene>
    <name evidence="11" type="ORF">EDD41_2043</name>
</gene>
<keyword evidence="9" id="KW-0472">Membrane</keyword>
<evidence type="ECO:0000256" key="4">
    <source>
        <dbReference type="ARBA" id="ARBA00022679"/>
    </source>
</evidence>
<keyword evidence="8" id="KW-0902">Two-component regulatory system</keyword>
<keyword evidence="9" id="KW-0812">Transmembrane</keyword>
<dbReference type="EMBL" id="RKHG01000001">
    <property type="protein sequence ID" value="ROR54812.1"/>
    <property type="molecule type" value="Genomic_DNA"/>
</dbReference>
<comment type="catalytic activity">
    <reaction evidence="1">
        <text>ATP + protein L-histidine = ADP + protein N-phospho-L-histidine.</text>
        <dbReference type="EC" id="2.7.13.3"/>
    </reaction>
</comment>
<keyword evidence="7" id="KW-0067">ATP-binding</keyword>
<dbReference type="Proteomes" id="UP000275749">
    <property type="component" value="Unassembled WGS sequence"/>
</dbReference>
<dbReference type="Pfam" id="PF07730">
    <property type="entry name" value="HisKA_3"/>
    <property type="match status" value="1"/>
</dbReference>
<dbReference type="GO" id="GO:0016020">
    <property type="term" value="C:membrane"/>
    <property type="evidence" value="ECO:0007669"/>
    <property type="project" value="InterPro"/>
</dbReference>
<evidence type="ECO:0000256" key="6">
    <source>
        <dbReference type="ARBA" id="ARBA00022777"/>
    </source>
</evidence>
<evidence type="ECO:0000256" key="7">
    <source>
        <dbReference type="ARBA" id="ARBA00022840"/>
    </source>
</evidence>
<name>A0A3N1ZXD1_9ACTN</name>
<evidence type="ECO:0000313" key="11">
    <source>
        <dbReference type="EMBL" id="ROR54812.1"/>
    </source>
</evidence>
<protein>
    <recommendedName>
        <fullName evidence="2">histidine kinase</fullName>
        <ecNumber evidence="2">2.7.13.3</ecNumber>
    </recommendedName>
</protein>
<dbReference type="InterPro" id="IPR011712">
    <property type="entry name" value="Sig_transdc_His_kin_sub3_dim/P"/>
</dbReference>
<evidence type="ECO:0000313" key="12">
    <source>
        <dbReference type="Proteomes" id="UP000275749"/>
    </source>
</evidence>
<feature type="transmembrane region" description="Helical" evidence="9">
    <location>
        <begin position="137"/>
        <end position="159"/>
    </location>
</feature>
<reference evidence="11 12" key="1">
    <citation type="submission" date="2018-11" db="EMBL/GenBank/DDBJ databases">
        <title>Sequencing the genomes of 1000 actinobacteria strains.</title>
        <authorList>
            <person name="Klenk H.-P."/>
        </authorList>
    </citation>
    <scope>NUCLEOTIDE SEQUENCE [LARGE SCALE GENOMIC DNA]</scope>
    <source>
        <strain evidence="11 12">DSM 10546</strain>
    </source>
</reference>
<sequence length="586" mass="63600">MTQAANGYRTAVTRTLRPIVMASVLADELSHELYLSMDHSSSSLSAFELAQAWTMLLLIAAVMWQRRRMVMVTGAISLVLALTRGTANGLEIVLIPAASLVAQLTMSWRGRALVHAALQLVTLGCVVHAPGGQNLEMWVVFTLIQLGSTLLAWTGDWILTRRERLLNEAAAYREESSALRSREMSRLADEMEQTITGGLTRIRAISSSRPTDAELAAALDEVAAENRAVVSDLRTLVHGLRTSAQRESPTAPTGHPCATRWFRSAAVVLLLGVFVTLVAMPASIGQLAVCWPLTVVLVMVLWPRLAPALVLLVGTSTARVVVRDHVAVAELVALFDDCLVAGLVTFGLRELVLGRRRAAESLVEAHRTRMEDAAGDRAAVAREVHDVVGHQLSVTSMQLMEASLSDDPRTRRETLEGIRQVADAAERDLAVLLASLREHDASASPGGPLVRPSTAVDQNVAALLRAGHEVDMETTPGIDHLPDPVQRTITRILQEATTNILRHAEPGSTCRVEVRTDDLGSTQLLVSNQPRVHPLAHPHSHGWGLRGINERMELLGAEFHAGLRHGRWVVDAHFPPPHREGEATAA</sequence>
<dbReference type="GO" id="GO:0005524">
    <property type="term" value="F:ATP binding"/>
    <property type="evidence" value="ECO:0007669"/>
    <property type="project" value="UniProtKB-KW"/>
</dbReference>
<evidence type="ECO:0000256" key="2">
    <source>
        <dbReference type="ARBA" id="ARBA00012438"/>
    </source>
</evidence>
<dbReference type="EC" id="2.7.13.3" evidence="2"/>
<dbReference type="AlphaFoldDB" id="A0A3N1ZXD1"/>
<feature type="transmembrane region" description="Helical" evidence="9">
    <location>
        <begin position="265"/>
        <end position="285"/>
    </location>
</feature>